<evidence type="ECO:0000256" key="2">
    <source>
        <dbReference type="SAM" id="Phobius"/>
    </source>
</evidence>
<keyword evidence="2" id="KW-1133">Transmembrane helix</keyword>
<accession>A0A844YI33</accession>
<gene>
    <name evidence="3" type="ORF">GRI48_12295</name>
</gene>
<dbReference type="RefSeq" id="WP_202389347.1">
    <property type="nucleotide sequence ID" value="NZ_WTYN01000003.1"/>
</dbReference>
<evidence type="ECO:0000256" key="1">
    <source>
        <dbReference type="SAM" id="MobiDB-lite"/>
    </source>
</evidence>
<protein>
    <submittedName>
        <fullName evidence="3">Uncharacterized protein</fullName>
    </submittedName>
</protein>
<dbReference type="Proteomes" id="UP000445582">
    <property type="component" value="Unassembled WGS sequence"/>
</dbReference>
<feature type="region of interest" description="Disordered" evidence="1">
    <location>
        <begin position="53"/>
        <end position="107"/>
    </location>
</feature>
<dbReference type="AlphaFoldDB" id="A0A844YI33"/>
<evidence type="ECO:0000313" key="4">
    <source>
        <dbReference type="Proteomes" id="UP000445582"/>
    </source>
</evidence>
<reference evidence="3 4" key="1">
    <citation type="submission" date="2019-12" db="EMBL/GenBank/DDBJ databases">
        <title>Genomic-based taxomic classification of the family Erythrobacteraceae.</title>
        <authorList>
            <person name="Xu L."/>
        </authorList>
    </citation>
    <scope>NUCLEOTIDE SEQUENCE [LARGE SCALE GENOMIC DNA]</scope>
    <source>
        <strain evidence="3 4">MCCC 1A09965</strain>
    </source>
</reference>
<name>A0A844YI33_9SPHN</name>
<keyword evidence="2" id="KW-0812">Transmembrane</keyword>
<organism evidence="3 4">
    <name type="scientific">Qipengyuania oceanensis</name>
    <dbReference type="NCBI Taxonomy" id="1463597"/>
    <lineage>
        <taxon>Bacteria</taxon>
        <taxon>Pseudomonadati</taxon>
        <taxon>Pseudomonadota</taxon>
        <taxon>Alphaproteobacteria</taxon>
        <taxon>Sphingomonadales</taxon>
        <taxon>Erythrobacteraceae</taxon>
        <taxon>Qipengyuania</taxon>
    </lineage>
</organism>
<keyword evidence="4" id="KW-1185">Reference proteome</keyword>
<sequence>MHTDGNEVHIDGEEASGGSKEGVVRYVLIIGLVLAIGALSIIWMTGALTQGDVEEEATASGRIASEENGEATDSIVGGELDEIDSAQSQSEMQDGLQVIENDQESAE</sequence>
<evidence type="ECO:0000313" key="3">
    <source>
        <dbReference type="EMBL" id="MXO63791.1"/>
    </source>
</evidence>
<comment type="caution">
    <text evidence="3">The sequence shown here is derived from an EMBL/GenBank/DDBJ whole genome shotgun (WGS) entry which is preliminary data.</text>
</comment>
<proteinExistence type="predicted"/>
<keyword evidence="2" id="KW-0472">Membrane</keyword>
<dbReference type="EMBL" id="WTYN01000003">
    <property type="protein sequence ID" value="MXO63791.1"/>
    <property type="molecule type" value="Genomic_DNA"/>
</dbReference>
<feature type="transmembrane region" description="Helical" evidence="2">
    <location>
        <begin position="23"/>
        <end position="44"/>
    </location>
</feature>